<dbReference type="Gene3D" id="1.20.1270.60">
    <property type="entry name" value="Arfaptin homology (AH) domain/BAR domain"/>
    <property type="match status" value="1"/>
</dbReference>
<evidence type="ECO:0000313" key="3">
    <source>
        <dbReference type="EMBL" id="PWN26721.1"/>
    </source>
</evidence>
<dbReference type="PROSITE" id="PS50195">
    <property type="entry name" value="PX"/>
    <property type="match status" value="1"/>
</dbReference>
<feature type="compositionally biased region" description="Basic and acidic residues" evidence="1">
    <location>
        <begin position="1119"/>
        <end position="1129"/>
    </location>
</feature>
<feature type="compositionally biased region" description="Basic and acidic residues" evidence="1">
    <location>
        <begin position="307"/>
        <end position="394"/>
    </location>
</feature>
<feature type="compositionally biased region" description="Polar residues" evidence="1">
    <location>
        <begin position="529"/>
        <end position="549"/>
    </location>
</feature>
<dbReference type="Pfam" id="PF09325">
    <property type="entry name" value="Vps5"/>
    <property type="match status" value="1"/>
</dbReference>
<feature type="domain" description="PX" evidence="2">
    <location>
        <begin position="642"/>
        <end position="761"/>
    </location>
</feature>
<reference evidence="3 4" key="1">
    <citation type="journal article" date="2018" name="Mol. Biol. Evol.">
        <title>Broad Genomic Sampling Reveals a Smut Pathogenic Ancestry of the Fungal Clade Ustilaginomycotina.</title>
        <authorList>
            <person name="Kijpornyongpan T."/>
            <person name="Mondo S.J."/>
            <person name="Barry K."/>
            <person name="Sandor L."/>
            <person name="Lee J."/>
            <person name="Lipzen A."/>
            <person name="Pangilinan J."/>
            <person name="LaButti K."/>
            <person name="Hainaut M."/>
            <person name="Henrissat B."/>
            <person name="Grigoriev I.V."/>
            <person name="Spatafora J.W."/>
            <person name="Aime M.C."/>
        </authorList>
    </citation>
    <scope>NUCLEOTIDE SEQUENCE [LARGE SCALE GENOMIC DNA]</scope>
    <source>
        <strain evidence="3 4">MCA 5214</strain>
    </source>
</reference>
<feature type="compositionally biased region" description="Basic and acidic residues" evidence="1">
    <location>
        <begin position="420"/>
        <end position="430"/>
    </location>
</feature>
<dbReference type="InterPro" id="IPR036871">
    <property type="entry name" value="PX_dom_sf"/>
</dbReference>
<dbReference type="EMBL" id="KZ819670">
    <property type="protein sequence ID" value="PWN26721.1"/>
    <property type="molecule type" value="Genomic_DNA"/>
</dbReference>
<feature type="compositionally biased region" description="Low complexity" evidence="1">
    <location>
        <begin position="933"/>
        <end position="946"/>
    </location>
</feature>
<feature type="compositionally biased region" description="Polar residues" evidence="1">
    <location>
        <begin position="1199"/>
        <end position="1208"/>
    </location>
</feature>
<feature type="compositionally biased region" description="Low complexity" evidence="1">
    <location>
        <begin position="395"/>
        <end position="419"/>
    </location>
</feature>
<dbReference type="InterPro" id="IPR015404">
    <property type="entry name" value="Vps5_C"/>
</dbReference>
<dbReference type="AlphaFoldDB" id="A0A316UQY5"/>
<feature type="region of interest" description="Disordered" evidence="1">
    <location>
        <begin position="929"/>
        <end position="954"/>
    </location>
</feature>
<dbReference type="OrthoDB" id="271164at2759"/>
<evidence type="ECO:0000256" key="1">
    <source>
        <dbReference type="SAM" id="MobiDB-lite"/>
    </source>
</evidence>
<feature type="compositionally biased region" description="Low complexity" evidence="1">
    <location>
        <begin position="1052"/>
        <end position="1072"/>
    </location>
</feature>
<evidence type="ECO:0000259" key="2">
    <source>
        <dbReference type="PROSITE" id="PS50195"/>
    </source>
</evidence>
<feature type="compositionally biased region" description="Polar residues" evidence="1">
    <location>
        <begin position="1085"/>
        <end position="1098"/>
    </location>
</feature>
<name>A0A316UQY5_9BASI</name>
<feature type="compositionally biased region" description="Polar residues" evidence="1">
    <location>
        <begin position="1136"/>
        <end position="1148"/>
    </location>
</feature>
<feature type="compositionally biased region" description="Basic and acidic residues" evidence="1">
    <location>
        <begin position="1041"/>
        <end position="1051"/>
    </location>
</feature>
<feature type="region of interest" description="Disordered" evidence="1">
    <location>
        <begin position="307"/>
        <end position="605"/>
    </location>
</feature>
<dbReference type="SUPFAM" id="SSF64268">
    <property type="entry name" value="PX domain"/>
    <property type="match status" value="1"/>
</dbReference>
<evidence type="ECO:0000313" key="4">
    <source>
        <dbReference type="Proteomes" id="UP000245884"/>
    </source>
</evidence>
<dbReference type="GO" id="GO:0042147">
    <property type="term" value="P:retrograde transport, endosome to Golgi"/>
    <property type="evidence" value="ECO:0007669"/>
    <property type="project" value="TreeGrafter"/>
</dbReference>
<dbReference type="FunFam" id="3.40.50.720:FF:000357">
    <property type="entry name" value="Methionine adenosyltransferase 2 subunit beta"/>
    <property type="match status" value="1"/>
</dbReference>
<gene>
    <name evidence="3" type="ORF">BDZ90DRAFT_260981</name>
</gene>
<keyword evidence="4" id="KW-1185">Reference proteome</keyword>
<protein>
    <submittedName>
        <fullName evidence="3">Vps5-domain-containing protein</fullName>
    </submittedName>
</protein>
<dbReference type="STRING" id="1569628.A0A316UQY5"/>
<dbReference type="InterPro" id="IPR036291">
    <property type="entry name" value="NAD(P)-bd_dom_sf"/>
</dbReference>
<dbReference type="InterPro" id="IPR029903">
    <property type="entry name" value="RmlD-like-bd"/>
</dbReference>
<dbReference type="Proteomes" id="UP000245884">
    <property type="component" value="Unassembled WGS sequence"/>
</dbReference>
<dbReference type="GO" id="GO:0035091">
    <property type="term" value="F:phosphatidylinositol binding"/>
    <property type="evidence" value="ECO:0007669"/>
    <property type="project" value="InterPro"/>
</dbReference>
<organism evidence="3 4">
    <name type="scientific">Jaminaea rosea</name>
    <dbReference type="NCBI Taxonomy" id="1569628"/>
    <lineage>
        <taxon>Eukaryota</taxon>
        <taxon>Fungi</taxon>
        <taxon>Dikarya</taxon>
        <taxon>Basidiomycota</taxon>
        <taxon>Ustilaginomycotina</taxon>
        <taxon>Exobasidiomycetes</taxon>
        <taxon>Microstromatales</taxon>
        <taxon>Microstromatales incertae sedis</taxon>
        <taxon>Jaminaea</taxon>
    </lineage>
</organism>
<dbReference type="Gene3D" id="3.30.1520.10">
    <property type="entry name" value="Phox-like domain"/>
    <property type="match status" value="1"/>
</dbReference>
<dbReference type="InterPro" id="IPR001683">
    <property type="entry name" value="PX_dom"/>
</dbReference>
<feature type="compositionally biased region" description="Basic and acidic residues" evidence="1">
    <location>
        <begin position="1177"/>
        <end position="1191"/>
    </location>
</feature>
<dbReference type="Pfam" id="PF00787">
    <property type="entry name" value="PX"/>
    <property type="match status" value="1"/>
</dbReference>
<feature type="compositionally biased region" description="Polar residues" evidence="1">
    <location>
        <begin position="476"/>
        <end position="486"/>
    </location>
</feature>
<dbReference type="PANTHER" id="PTHR10555">
    <property type="entry name" value="SORTING NEXIN"/>
    <property type="match status" value="1"/>
</dbReference>
<dbReference type="InterPro" id="IPR027267">
    <property type="entry name" value="AH/BAR_dom_sf"/>
</dbReference>
<dbReference type="Pfam" id="PF04321">
    <property type="entry name" value="RmlD_sub_bind"/>
    <property type="match status" value="1"/>
</dbReference>
<dbReference type="CDD" id="cd05254">
    <property type="entry name" value="dTDP_HR_like_SDR_e"/>
    <property type="match status" value="1"/>
</dbReference>
<dbReference type="SMART" id="SM00312">
    <property type="entry name" value="PX"/>
    <property type="match status" value="1"/>
</dbReference>
<dbReference type="PANTHER" id="PTHR10555:SF170">
    <property type="entry name" value="FI18122P1"/>
    <property type="match status" value="1"/>
</dbReference>
<dbReference type="Gene3D" id="3.40.50.720">
    <property type="entry name" value="NAD(P)-binding Rossmann-like Domain"/>
    <property type="match status" value="1"/>
</dbReference>
<dbReference type="RefSeq" id="XP_025361333.1">
    <property type="nucleotide sequence ID" value="XM_025508324.1"/>
</dbReference>
<feature type="region of interest" description="Disordered" evidence="1">
    <location>
        <begin position="1035"/>
        <end position="1229"/>
    </location>
</feature>
<accession>A0A316UQY5</accession>
<proteinExistence type="predicted"/>
<dbReference type="GO" id="GO:0005829">
    <property type="term" value="C:cytosol"/>
    <property type="evidence" value="ECO:0007669"/>
    <property type="project" value="GOC"/>
</dbReference>
<dbReference type="SUPFAM" id="SSF51735">
    <property type="entry name" value="NAD(P)-binding Rossmann-fold domains"/>
    <property type="match status" value="1"/>
</dbReference>
<dbReference type="GeneID" id="37030147"/>
<dbReference type="GO" id="GO:0045053">
    <property type="term" value="P:protein retention in Golgi apparatus"/>
    <property type="evidence" value="ECO:0007669"/>
    <property type="project" value="TreeGrafter"/>
</dbReference>
<dbReference type="GO" id="GO:0005768">
    <property type="term" value="C:endosome"/>
    <property type="evidence" value="ECO:0007669"/>
    <property type="project" value="TreeGrafter"/>
</dbReference>
<sequence>MKVVVTGASGLLGRAVFSHLTALDDGSHQVSGLARSRSQPPLTQLDLLDSSALRSHLSSFQPDVIIHCAAERRPDVVEKEPERSQELNVDVPARLAEMSKEMGFRLIYISTDYVFDGSKPPYTVESEPNPLNAYGTSKLLGERMVREKGEEGRVTCLRVPVLYGPTLTPTESAVNVLTTVILPPADPNKMIKMDAYAVRYPTNVQDVARILGNVASLSLTKPLPPILHYQATEAMTKYDMCNVFSRLQNRHSPPLKETSVSHLDPEYEVDPVAATARPRHCKMDTSALQEYGVDVGHTEFEEWWSGEMERERGREEKRLEEAAREAEAARRKAEEEEKERQKKAEEAEKERRRLEEEERQRKAAEERQRAEEEAKEQQKREEEERQAQEAKQVAEEAAAAAAAASSATTATSPTSPTSPSKEDSSSRDAPEEAVVEGDESQSASRDPALGAPAREQSPHPSFSSLRARPTPPDVRSPSSSQPTSLRNAEGVVQPPVSLASQPLERVEQEHNEAPPTPPKPGRGPASAAMDQSVSESSSASTPQGSQTIRPNPFRQPPEMPAQLDIGTQGGRAGPDEDEEIYGQASPHPSRAQRAVVEGEQQDGERGAFQKGYGEVKAGLDEATGNADAATSSQLAGPAQPTFTIKVGDPHKVGDHLASTGHIVYTVRTTTNSLLYRSPQFSSLRRYNDFRWLHAALVHNNPGIIIPPVPEKVRGLISRFSPDLVEARRHGLETCVNKICAHPVLCKDEDLRLFLESEDFARDVKLRDARKGAVPTPEQRTWMGWSGTVGVNSGVKYTEGDEWFDAQRAYLDSLEAQLKHMVKGINALSSSRKELADSIAASSHALMMLSGSSLSRSLSAAFAGLGDLQRRAQELEEVQSDRDIRQFGSVLYEYERVVGSVRKAFSSRIDCWHLMVKSDEEFRKARVRHDRLKGSSSNPNGYDSSSSGGAGGSYHHFHQYEESVRDLGESETRALEARARFDLVGKRCKEEMARFDRERCKDVMRAVDEWLSGMLERREELLQEWEEYARRCLGIELGDPPPPKEGEEEKAVDAAAAAPAPATAADAAKQAETNGDEAQAKDTAKATEQGQDPIASSTEETADTSKPPADVQIVTTEANDDQKATQRVEDVPPPNEPDQSGRTQRQASLETVGETGVSGDSVLADTRRDTEETNEQPVPDRDGADAATEREQAAAVVPDVSSTHGTSGTEGEDQETKQAENAGLASTPPS</sequence>